<name>A0A0W8F795_9ZZZZ</name>
<gene>
    <name evidence="1" type="ORF">ASZ90_013578</name>
</gene>
<protein>
    <submittedName>
        <fullName evidence="1">Coenzyme f(420)h(2) dehydrogenase (Methanophenazine) subunit fpoo</fullName>
    </submittedName>
</protein>
<organism evidence="1">
    <name type="scientific">hydrocarbon metagenome</name>
    <dbReference type="NCBI Taxonomy" id="938273"/>
    <lineage>
        <taxon>unclassified sequences</taxon>
        <taxon>metagenomes</taxon>
        <taxon>ecological metagenomes</taxon>
    </lineage>
</organism>
<dbReference type="InterPro" id="IPR018288">
    <property type="entry name" value="F420H2-DH_FpoO"/>
</dbReference>
<comment type="caution">
    <text evidence="1">The sequence shown here is derived from an EMBL/GenBank/DDBJ whole genome shotgun (WGS) entry which is preliminary data.</text>
</comment>
<dbReference type="EMBL" id="LNQE01001481">
    <property type="protein sequence ID" value="KUG16762.1"/>
    <property type="molecule type" value="Genomic_DNA"/>
</dbReference>
<dbReference type="Pfam" id="PF10621">
    <property type="entry name" value="FpoO"/>
    <property type="match status" value="1"/>
</dbReference>
<proteinExistence type="predicted"/>
<accession>A0A0W8F795</accession>
<evidence type="ECO:0000313" key="1">
    <source>
        <dbReference type="EMBL" id="KUG16762.1"/>
    </source>
</evidence>
<sequence>MADCDLCTRARPTLYPIKAPVHNLTYPEGAYKGVCDICLEHLEKGWQERFGSKPEEKK</sequence>
<reference evidence="1" key="1">
    <citation type="journal article" date="2015" name="Proc. Natl. Acad. Sci. U.S.A.">
        <title>Networks of energetic and metabolic interactions define dynamics in microbial communities.</title>
        <authorList>
            <person name="Embree M."/>
            <person name="Liu J.K."/>
            <person name="Al-Bassam M.M."/>
            <person name="Zengler K."/>
        </authorList>
    </citation>
    <scope>NUCLEOTIDE SEQUENCE</scope>
</reference>
<dbReference type="AlphaFoldDB" id="A0A0W8F795"/>